<dbReference type="EMBL" id="JACJQH010000016">
    <property type="protein sequence ID" value="MBD2196266.1"/>
    <property type="molecule type" value="Genomic_DNA"/>
</dbReference>
<name>A0ABR8A8F0_9CYAN</name>
<organism evidence="1 2">
    <name type="scientific">Calothrix parietina FACHB-288</name>
    <dbReference type="NCBI Taxonomy" id="2692896"/>
    <lineage>
        <taxon>Bacteria</taxon>
        <taxon>Bacillati</taxon>
        <taxon>Cyanobacteriota</taxon>
        <taxon>Cyanophyceae</taxon>
        <taxon>Nostocales</taxon>
        <taxon>Calotrichaceae</taxon>
        <taxon>Calothrix</taxon>
    </lineage>
</organism>
<accession>A0ABR8A8F0</accession>
<comment type="caution">
    <text evidence="1">The sequence shown here is derived from an EMBL/GenBank/DDBJ whole genome shotgun (WGS) entry which is preliminary data.</text>
</comment>
<dbReference type="RefSeq" id="WP_190541380.1">
    <property type="nucleotide sequence ID" value="NZ_CAWPNO010000047.1"/>
</dbReference>
<proteinExistence type="predicted"/>
<protein>
    <submittedName>
        <fullName evidence="1">Uncharacterized protein</fullName>
    </submittedName>
</protein>
<gene>
    <name evidence="1" type="ORF">H6G24_12270</name>
</gene>
<reference evidence="1 2" key="1">
    <citation type="journal article" date="2020" name="ISME J.">
        <title>Comparative genomics reveals insights into cyanobacterial evolution and habitat adaptation.</title>
        <authorList>
            <person name="Chen M.Y."/>
            <person name="Teng W.K."/>
            <person name="Zhao L."/>
            <person name="Hu C.X."/>
            <person name="Zhou Y.K."/>
            <person name="Han B.P."/>
            <person name="Song L.R."/>
            <person name="Shu W.S."/>
        </authorList>
    </citation>
    <scope>NUCLEOTIDE SEQUENCE [LARGE SCALE GENOMIC DNA]</scope>
    <source>
        <strain evidence="1 2">FACHB-288</strain>
    </source>
</reference>
<dbReference type="Proteomes" id="UP000658514">
    <property type="component" value="Unassembled WGS sequence"/>
</dbReference>
<evidence type="ECO:0000313" key="2">
    <source>
        <dbReference type="Proteomes" id="UP000658514"/>
    </source>
</evidence>
<keyword evidence="2" id="KW-1185">Reference proteome</keyword>
<evidence type="ECO:0000313" key="1">
    <source>
        <dbReference type="EMBL" id="MBD2196266.1"/>
    </source>
</evidence>
<sequence>MKTKATICSIASIVGGLTLAITFTHQYILADSPGKLSQSQSVSQSSTIPSSVSLNIRQDMAKRLNLKLGNVRVVKIENQTFDSCLNLPAANEKCQEIALRGWTVSVIGGKHRWLYHAVPPKILRNNFRVNGLESLPKDVRQKVISNATLLSEPPVGKIRVTSVEPKEWKNNCLDFPKIYERCNSTKTPGWLITLKSDKPNSKEPPKWVYRSDLNGNRFELDIVASVGNIPEKTIADILADAEKRSQISRSRWKVERVQAVKWGSSGNDSPSMPIQGAVPNIENIFGWKVEVSSPKQQWVYFALQNGFQFDAPKSIPRSLVNEAIKMAVAQSGKPADSFNFHWAEQITWNDTCLGVTINKPACEKISVPGWTINLMGQGENSPILYTFHSRLDRDVRFNGSNPWFPPPVANPR</sequence>